<proteinExistence type="predicted"/>
<gene>
    <name evidence="1" type="ORF">JTE90_014653</name>
</gene>
<keyword evidence="2" id="KW-1185">Reference proteome</keyword>
<evidence type="ECO:0000313" key="1">
    <source>
        <dbReference type="EMBL" id="KAG8192877.1"/>
    </source>
</evidence>
<protein>
    <submittedName>
        <fullName evidence="1">Uncharacterized protein</fullName>
    </submittedName>
</protein>
<accession>A0AAV6V8Q8</accession>
<evidence type="ECO:0000313" key="2">
    <source>
        <dbReference type="Proteomes" id="UP000827092"/>
    </source>
</evidence>
<dbReference type="Proteomes" id="UP000827092">
    <property type="component" value="Unassembled WGS sequence"/>
</dbReference>
<sequence>MMTRFDCGSGQHHRHIIAALIDYWVAISIRDCYVISIIHAKDGWSAGWQRRIGRPHESSSKLPADNVPRIVSAVQSRSIDTRVMMAVNASEYMSRVVDRVVCK</sequence>
<name>A0AAV6V8Q8_9ARAC</name>
<dbReference type="EMBL" id="JAFNEN010000134">
    <property type="protein sequence ID" value="KAG8192877.1"/>
    <property type="molecule type" value="Genomic_DNA"/>
</dbReference>
<reference evidence="1 2" key="1">
    <citation type="journal article" date="2022" name="Nat. Ecol. Evol.">
        <title>A masculinizing supergene underlies an exaggerated male reproductive morph in a spider.</title>
        <authorList>
            <person name="Hendrickx F."/>
            <person name="De Corte Z."/>
            <person name="Sonet G."/>
            <person name="Van Belleghem S.M."/>
            <person name="Kostlbacher S."/>
            <person name="Vangestel C."/>
        </authorList>
    </citation>
    <scope>NUCLEOTIDE SEQUENCE [LARGE SCALE GENOMIC DNA]</scope>
    <source>
        <strain evidence="1">W744_W776</strain>
    </source>
</reference>
<organism evidence="1 2">
    <name type="scientific">Oedothorax gibbosus</name>
    <dbReference type="NCBI Taxonomy" id="931172"/>
    <lineage>
        <taxon>Eukaryota</taxon>
        <taxon>Metazoa</taxon>
        <taxon>Ecdysozoa</taxon>
        <taxon>Arthropoda</taxon>
        <taxon>Chelicerata</taxon>
        <taxon>Arachnida</taxon>
        <taxon>Araneae</taxon>
        <taxon>Araneomorphae</taxon>
        <taxon>Entelegynae</taxon>
        <taxon>Araneoidea</taxon>
        <taxon>Linyphiidae</taxon>
        <taxon>Erigoninae</taxon>
        <taxon>Oedothorax</taxon>
    </lineage>
</organism>
<dbReference type="AlphaFoldDB" id="A0AAV6V8Q8"/>
<comment type="caution">
    <text evidence="1">The sequence shown here is derived from an EMBL/GenBank/DDBJ whole genome shotgun (WGS) entry which is preliminary data.</text>
</comment>